<evidence type="ECO:0000259" key="11">
    <source>
        <dbReference type="Pfam" id="PF02558"/>
    </source>
</evidence>
<keyword evidence="14" id="KW-1185">Reference proteome</keyword>
<keyword evidence="7 10" id="KW-0560">Oxidoreductase</keyword>
<dbReference type="SUPFAM" id="SSF48179">
    <property type="entry name" value="6-phosphogluconate dehydrogenase C-terminal domain-like"/>
    <property type="match status" value="1"/>
</dbReference>
<dbReference type="Gene3D" id="3.40.50.720">
    <property type="entry name" value="NAD(P)-binding Rossmann-like Domain"/>
    <property type="match status" value="1"/>
</dbReference>
<feature type="domain" description="Ketopantoate reductase N-terminal" evidence="11">
    <location>
        <begin position="5"/>
        <end position="152"/>
    </location>
</feature>
<evidence type="ECO:0000256" key="8">
    <source>
        <dbReference type="ARBA" id="ARBA00032024"/>
    </source>
</evidence>
<evidence type="ECO:0000256" key="6">
    <source>
        <dbReference type="ARBA" id="ARBA00022857"/>
    </source>
</evidence>
<organism evidence="13 14">
    <name type="scientific">Lacibacterium aquatile</name>
    <dbReference type="NCBI Taxonomy" id="1168082"/>
    <lineage>
        <taxon>Bacteria</taxon>
        <taxon>Pseudomonadati</taxon>
        <taxon>Pseudomonadota</taxon>
        <taxon>Alphaproteobacteria</taxon>
        <taxon>Rhodospirillales</taxon>
        <taxon>Rhodospirillaceae</taxon>
    </lineage>
</organism>
<comment type="caution">
    <text evidence="13">The sequence shown here is derived from an EMBL/GenBank/DDBJ whole genome shotgun (WGS) entry which is preliminary data.</text>
</comment>
<comment type="similarity">
    <text evidence="2 10">Belongs to the ketopantoate reductase family.</text>
</comment>
<accession>A0ABW5DM50</accession>
<evidence type="ECO:0000256" key="5">
    <source>
        <dbReference type="ARBA" id="ARBA00022655"/>
    </source>
</evidence>
<sequence length="345" mass="36827">MADPILIWGAGAVGGTLGAYMARAGEDVVMVDIVADHVAAMNKSGLTLEGPVEAFNQPMKAFTPAQLTGKYRRVFLAVKGHHTEGAVAALTPFLADDGFVVSAQNGLNEVTIADMIGAHRTIGCFVNFGADWLEPGKILLGNRAAVAVGELDGCTTARLADIHRLLSIFEPRAVMTDNIWGYLWGKLGYGSILFATALTNGSMTENLESARHFPVFDQLGREVVATALKRGQTPLGFNGFDPDAFAPGVSLDMSKASVMAMAEHNRYTAKTHSGIWRDLAVRKRKTEVDAQIAPIVQLAKEVGIDTPVLAKLVDLIHAIEDGKLAQDWATLDQLLEACTTSKAAV</sequence>
<evidence type="ECO:0000256" key="7">
    <source>
        <dbReference type="ARBA" id="ARBA00023002"/>
    </source>
</evidence>
<evidence type="ECO:0000259" key="12">
    <source>
        <dbReference type="Pfam" id="PF08546"/>
    </source>
</evidence>
<dbReference type="Pfam" id="PF02558">
    <property type="entry name" value="ApbA"/>
    <property type="match status" value="1"/>
</dbReference>
<dbReference type="PANTHER" id="PTHR21708">
    <property type="entry name" value="PROBABLE 2-DEHYDROPANTOATE 2-REDUCTASE"/>
    <property type="match status" value="1"/>
</dbReference>
<dbReference type="Gene3D" id="1.10.1040.10">
    <property type="entry name" value="N-(1-d-carboxylethyl)-l-norvaline Dehydrogenase, domain 2"/>
    <property type="match status" value="1"/>
</dbReference>
<proteinExistence type="inferred from homology"/>
<dbReference type="EC" id="1.1.1.169" evidence="3 10"/>
<comment type="pathway">
    <text evidence="1 10">Cofactor biosynthesis; (R)-pantothenate biosynthesis; (R)-pantoate from 3-methyl-2-oxobutanoate: step 2/2.</text>
</comment>
<dbReference type="InterPro" id="IPR013328">
    <property type="entry name" value="6PGD_dom2"/>
</dbReference>
<dbReference type="RefSeq" id="WP_379874503.1">
    <property type="nucleotide sequence ID" value="NZ_JBHUIP010000002.1"/>
</dbReference>
<comment type="function">
    <text evidence="10">Catalyzes the NADPH-dependent reduction of ketopantoate into pantoic acid.</text>
</comment>
<dbReference type="NCBIfam" id="TIGR00745">
    <property type="entry name" value="apbA_panE"/>
    <property type="match status" value="1"/>
</dbReference>
<dbReference type="InterPro" id="IPR036291">
    <property type="entry name" value="NAD(P)-bd_dom_sf"/>
</dbReference>
<evidence type="ECO:0000256" key="9">
    <source>
        <dbReference type="ARBA" id="ARBA00048793"/>
    </source>
</evidence>
<protein>
    <recommendedName>
        <fullName evidence="4 10">2-dehydropantoate 2-reductase</fullName>
        <ecNumber evidence="3 10">1.1.1.169</ecNumber>
    </recommendedName>
    <alternativeName>
        <fullName evidence="8 10">Ketopantoate reductase</fullName>
    </alternativeName>
</protein>
<keyword evidence="6 10" id="KW-0521">NADP</keyword>
<dbReference type="Proteomes" id="UP001597295">
    <property type="component" value="Unassembled WGS sequence"/>
</dbReference>
<dbReference type="Pfam" id="PF08546">
    <property type="entry name" value="ApbA_C"/>
    <property type="match status" value="1"/>
</dbReference>
<name>A0ABW5DM50_9PROT</name>
<comment type="catalytic activity">
    <reaction evidence="9 10">
        <text>(R)-pantoate + NADP(+) = 2-dehydropantoate + NADPH + H(+)</text>
        <dbReference type="Rhea" id="RHEA:16233"/>
        <dbReference type="ChEBI" id="CHEBI:11561"/>
        <dbReference type="ChEBI" id="CHEBI:15378"/>
        <dbReference type="ChEBI" id="CHEBI:15980"/>
        <dbReference type="ChEBI" id="CHEBI:57783"/>
        <dbReference type="ChEBI" id="CHEBI:58349"/>
        <dbReference type="EC" id="1.1.1.169"/>
    </reaction>
</comment>
<keyword evidence="5 10" id="KW-0566">Pantothenate biosynthesis</keyword>
<evidence type="ECO:0000256" key="3">
    <source>
        <dbReference type="ARBA" id="ARBA00013014"/>
    </source>
</evidence>
<evidence type="ECO:0000256" key="1">
    <source>
        <dbReference type="ARBA" id="ARBA00004994"/>
    </source>
</evidence>
<dbReference type="InterPro" id="IPR008927">
    <property type="entry name" value="6-PGluconate_DH-like_C_sf"/>
</dbReference>
<evidence type="ECO:0000256" key="2">
    <source>
        <dbReference type="ARBA" id="ARBA00007870"/>
    </source>
</evidence>
<gene>
    <name evidence="13" type="ORF">ACFSM5_01735</name>
</gene>
<dbReference type="InterPro" id="IPR013332">
    <property type="entry name" value="KPR_N"/>
</dbReference>
<evidence type="ECO:0000313" key="13">
    <source>
        <dbReference type="EMBL" id="MFD2261588.1"/>
    </source>
</evidence>
<feature type="domain" description="Ketopantoate reductase C-terminal" evidence="12">
    <location>
        <begin position="178"/>
        <end position="320"/>
    </location>
</feature>
<evidence type="ECO:0000256" key="4">
    <source>
        <dbReference type="ARBA" id="ARBA00019465"/>
    </source>
</evidence>
<dbReference type="InterPro" id="IPR051402">
    <property type="entry name" value="KPR-Related"/>
</dbReference>
<evidence type="ECO:0000256" key="10">
    <source>
        <dbReference type="RuleBase" id="RU362068"/>
    </source>
</evidence>
<dbReference type="EMBL" id="JBHUIP010000002">
    <property type="protein sequence ID" value="MFD2261588.1"/>
    <property type="molecule type" value="Genomic_DNA"/>
</dbReference>
<dbReference type="InterPro" id="IPR003710">
    <property type="entry name" value="ApbA"/>
</dbReference>
<dbReference type="SUPFAM" id="SSF51735">
    <property type="entry name" value="NAD(P)-binding Rossmann-fold domains"/>
    <property type="match status" value="1"/>
</dbReference>
<dbReference type="InterPro" id="IPR013752">
    <property type="entry name" value="KPA_reductase"/>
</dbReference>
<dbReference type="PANTHER" id="PTHR21708:SF26">
    <property type="entry name" value="2-DEHYDROPANTOATE 2-REDUCTASE"/>
    <property type="match status" value="1"/>
</dbReference>
<evidence type="ECO:0000313" key="14">
    <source>
        <dbReference type="Proteomes" id="UP001597295"/>
    </source>
</evidence>
<reference evidence="14" key="1">
    <citation type="journal article" date="2019" name="Int. J. Syst. Evol. Microbiol.">
        <title>The Global Catalogue of Microorganisms (GCM) 10K type strain sequencing project: providing services to taxonomists for standard genome sequencing and annotation.</title>
        <authorList>
            <consortium name="The Broad Institute Genomics Platform"/>
            <consortium name="The Broad Institute Genome Sequencing Center for Infectious Disease"/>
            <person name="Wu L."/>
            <person name="Ma J."/>
        </authorList>
    </citation>
    <scope>NUCLEOTIDE SEQUENCE [LARGE SCALE GENOMIC DNA]</scope>
    <source>
        <strain evidence="14">CGMCC 1.19062</strain>
    </source>
</reference>